<dbReference type="PROSITE" id="PS50879">
    <property type="entry name" value="RNASE_H_1"/>
    <property type="match status" value="1"/>
</dbReference>
<dbReference type="Proteomes" id="UP000236291">
    <property type="component" value="Unassembled WGS sequence"/>
</dbReference>
<dbReference type="Gramene" id="Tp57577_TGAC_v2_mRNA34657">
    <property type="protein sequence ID" value="Tp57577_TGAC_v2_mRNA34657"/>
    <property type="gene ID" value="Tp57577_TGAC_v2_gene33526"/>
</dbReference>
<sequence length="170" mass="18837">MLVIWPRPYKHQVALDVDGSSYGNPGWAGYGGLIRDHEGYWILGFSGPVSFADSIEVELLAIHNGLMLAWDIGYNDVSCRSDCKKALSLIQDPIFPTHKYVGIIVSIKELISRDWAVSFVHIYREANQCADFMAKLGANAMDCFGIFPEPPACLASLLLSDAMGTPYTRY</sequence>
<reference evidence="2 3" key="2">
    <citation type="journal article" date="2017" name="Front. Plant Sci.">
        <title>Gene Classification and Mining of Molecular Markers Useful in Red Clover (Trifolium pratense) Breeding.</title>
        <authorList>
            <person name="Istvanek J."/>
            <person name="Dluhosova J."/>
            <person name="Dluhos P."/>
            <person name="Patkova L."/>
            <person name="Nedelnik J."/>
            <person name="Repkova J."/>
        </authorList>
    </citation>
    <scope>NUCLEOTIDE SEQUENCE [LARGE SCALE GENOMIC DNA]</scope>
    <source>
        <strain evidence="3">cv. Tatra</strain>
        <tissue evidence="2">Young leaves</tissue>
    </source>
</reference>
<dbReference type="CDD" id="cd06222">
    <property type="entry name" value="RNase_H_like"/>
    <property type="match status" value="1"/>
</dbReference>
<dbReference type="PANTHER" id="PTHR47723:SF19">
    <property type="entry name" value="POLYNUCLEOTIDYL TRANSFERASE, RIBONUCLEASE H-LIKE SUPERFAMILY PROTEIN"/>
    <property type="match status" value="1"/>
</dbReference>
<dbReference type="STRING" id="57577.A0A2K3P969"/>
<dbReference type="InterPro" id="IPR053151">
    <property type="entry name" value="RNase_H-like"/>
</dbReference>
<evidence type="ECO:0000259" key="1">
    <source>
        <dbReference type="PROSITE" id="PS50879"/>
    </source>
</evidence>
<dbReference type="Pfam" id="PF13456">
    <property type="entry name" value="RVT_3"/>
    <property type="match status" value="1"/>
</dbReference>
<dbReference type="EMBL" id="ASHM01004815">
    <property type="protein sequence ID" value="PNY11823.1"/>
    <property type="molecule type" value="Genomic_DNA"/>
</dbReference>
<evidence type="ECO:0000313" key="2">
    <source>
        <dbReference type="EMBL" id="PNY11823.1"/>
    </source>
</evidence>
<dbReference type="OrthoDB" id="1425329at2759"/>
<dbReference type="InterPro" id="IPR002156">
    <property type="entry name" value="RNaseH_domain"/>
</dbReference>
<dbReference type="Gene3D" id="3.30.420.10">
    <property type="entry name" value="Ribonuclease H-like superfamily/Ribonuclease H"/>
    <property type="match status" value="1"/>
</dbReference>
<organism evidence="2 3">
    <name type="scientific">Trifolium pratense</name>
    <name type="common">Red clover</name>
    <dbReference type="NCBI Taxonomy" id="57577"/>
    <lineage>
        <taxon>Eukaryota</taxon>
        <taxon>Viridiplantae</taxon>
        <taxon>Streptophyta</taxon>
        <taxon>Embryophyta</taxon>
        <taxon>Tracheophyta</taxon>
        <taxon>Spermatophyta</taxon>
        <taxon>Magnoliopsida</taxon>
        <taxon>eudicotyledons</taxon>
        <taxon>Gunneridae</taxon>
        <taxon>Pentapetalae</taxon>
        <taxon>rosids</taxon>
        <taxon>fabids</taxon>
        <taxon>Fabales</taxon>
        <taxon>Fabaceae</taxon>
        <taxon>Papilionoideae</taxon>
        <taxon>50 kb inversion clade</taxon>
        <taxon>NPAAA clade</taxon>
        <taxon>Hologalegina</taxon>
        <taxon>IRL clade</taxon>
        <taxon>Trifolieae</taxon>
        <taxon>Trifolium</taxon>
    </lineage>
</organism>
<dbReference type="GO" id="GO:0004523">
    <property type="term" value="F:RNA-DNA hybrid ribonuclease activity"/>
    <property type="evidence" value="ECO:0007669"/>
    <property type="project" value="InterPro"/>
</dbReference>
<reference evidence="2 3" key="1">
    <citation type="journal article" date="2014" name="Am. J. Bot.">
        <title>Genome assembly and annotation for red clover (Trifolium pratense; Fabaceae).</title>
        <authorList>
            <person name="Istvanek J."/>
            <person name="Jaros M."/>
            <person name="Krenek A."/>
            <person name="Repkova J."/>
        </authorList>
    </citation>
    <scope>NUCLEOTIDE SEQUENCE [LARGE SCALE GENOMIC DNA]</scope>
    <source>
        <strain evidence="3">cv. Tatra</strain>
        <tissue evidence="2">Young leaves</tissue>
    </source>
</reference>
<dbReference type="PANTHER" id="PTHR47723">
    <property type="entry name" value="OS05G0353850 PROTEIN"/>
    <property type="match status" value="1"/>
</dbReference>
<evidence type="ECO:0000313" key="3">
    <source>
        <dbReference type="Proteomes" id="UP000236291"/>
    </source>
</evidence>
<feature type="domain" description="RNase H type-1" evidence="1">
    <location>
        <begin position="9"/>
        <end position="139"/>
    </location>
</feature>
<name>A0A2K3P969_TRIPR</name>
<dbReference type="InterPro" id="IPR036397">
    <property type="entry name" value="RNaseH_sf"/>
</dbReference>
<proteinExistence type="predicted"/>
<dbReference type="InterPro" id="IPR012337">
    <property type="entry name" value="RNaseH-like_sf"/>
</dbReference>
<gene>
    <name evidence="2" type="ORF">L195_g008438</name>
</gene>
<dbReference type="InterPro" id="IPR044730">
    <property type="entry name" value="RNase_H-like_dom_plant"/>
</dbReference>
<dbReference type="AlphaFoldDB" id="A0A2K3P969"/>
<protein>
    <submittedName>
        <fullName evidence="2">Ribonuclease H</fullName>
    </submittedName>
</protein>
<dbReference type="SUPFAM" id="SSF53098">
    <property type="entry name" value="Ribonuclease H-like"/>
    <property type="match status" value="1"/>
</dbReference>
<comment type="caution">
    <text evidence="2">The sequence shown here is derived from an EMBL/GenBank/DDBJ whole genome shotgun (WGS) entry which is preliminary data.</text>
</comment>
<dbReference type="GO" id="GO:0003676">
    <property type="term" value="F:nucleic acid binding"/>
    <property type="evidence" value="ECO:0007669"/>
    <property type="project" value="InterPro"/>
</dbReference>
<accession>A0A2K3P969</accession>